<organism evidence="2 3">
    <name type="scientific">Adineta ricciae</name>
    <name type="common">Rotifer</name>
    <dbReference type="NCBI Taxonomy" id="249248"/>
    <lineage>
        <taxon>Eukaryota</taxon>
        <taxon>Metazoa</taxon>
        <taxon>Spiralia</taxon>
        <taxon>Gnathifera</taxon>
        <taxon>Rotifera</taxon>
        <taxon>Eurotatoria</taxon>
        <taxon>Bdelloidea</taxon>
        <taxon>Adinetida</taxon>
        <taxon>Adinetidae</taxon>
        <taxon>Adineta</taxon>
    </lineage>
</organism>
<evidence type="ECO:0000313" key="3">
    <source>
        <dbReference type="Proteomes" id="UP000663828"/>
    </source>
</evidence>
<dbReference type="EMBL" id="CAJNOR010000024">
    <property type="protein sequence ID" value="CAF0758973.1"/>
    <property type="molecule type" value="Genomic_DNA"/>
</dbReference>
<evidence type="ECO:0000313" key="2">
    <source>
        <dbReference type="EMBL" id="CAF0758973.1"/>
    </source>
</evidence>
<dbReference type="Proteomes" id="UP000663828">
    <property type="component" value="Unassembled WGS sequence"/>
</dbReference>
<protein>
    <submittedName>
        <fullName evidence="2">Uncharacterized protein</fullName>
    </submittedName>
</protein>
<dbReference type="AlphaFoldDB" id="A0A813PWM2"/>
<gene>
    <name evidence="2" type="ORF">XAT740_LOCUS829</name>
</gene>
<reference evidence="2" key="1">
    <citation type="submission" date="2021-02" db="EMBL/GenBank/DDBJ databases">
        <authorList>
            <person name="Nowell W R."/>
        </authorList>
    </citation>
    <scope>NUCLEOTIDE SEQUENCE</scope>
</reference>
<keyword evidence="1" id="KW-0472">Membrane</keyword>
<keyword evidence="3" id="KW-1185">Reference proteome</keyword>
<evidence type="ECO:0000256" key="1">
    <source>
        <dbReference type="SAM" id="Phobius"/>
    </source>
</evidence>
<feature type="transmembrane region" description="Helical" evidence="1">
    <location>
        <begin position="6"/>
        <end position="25"/>
    </location>
</feature>
<accession>A0A813PWM2</accession>
<sequence length="149" mass="17055">MISSSATILLIIIDVILPMVIPFSIHPSSTHLLHIRVRNTSIETIVNDKQLNFIEKQLRQKQIPYKRVETNPVNVVIIVGPFPKLAHTSLNLTKPATLKSDLNQGRPTLDQESYNFRHCLETCEIYQDAEFKPDHNCIRNRCLQEITGI</sequence>
<comment type="caution">
    <text evidence="2">The sequence shown here is derived from an EMBL/GenBank/DDBJ whole genome shotgun (WGS) entry which is preliminary data.</text>
</comment>
<proteinExistence type="predicted"/>
<keyword evidence="1" id="KW-1133">Transmembrane helix</keyword>
<keyword evidence="1" id="KW-0812">Transmembrane</keyword>
<name>A0A813PWM2_ADIRI</name>